<feature type="region of interest" description="Disordered" evidence="1">
    <location>
        <begin position="372"/>
        <end position="399"/>
    </location>
</feature>
<dbReference type="InterPro" id="IPR019579">
    <property type="entry name" value="FAM161A/B"/>
</dbReference>
<feature type="region of interest" description="Disordered" evidence="1">
    <location>
        <begin position="1"/>
        <end position="26"/>
    </location>
</feature>
<comment type="caution">
    <text evidence="2">The sequence shown here is derived from an EMBL/GenBank/DDBJ whole genome shotgun (WGS) entry which is preliminary data.</text>
</comment>
<name>A0ABQ9Y781_9EUKA</name>
<keyword evidence="3" id="KW-1185">Reference proteome</keyword>
<feature type="compositionally biased region" description="Acidic residues" evidence="1">
    <location>
        <begin position="741"/>
        <end position="756"/>
    </location>
</feature>
<dbReference type="Pfam" id="PF10595">
    <property type="entry name" value="FAM161A_B"/>
    <property type="match status" value="2"/>
</dbReference>
<feature type="region of interest" description="Disordered" evidence="1">
    <location>
        <begin position="284"/>
        <end position="342"/>
    </location>
</feature>
<feature type="region of interest" description="Disordered" evidence="1">
    <location>
        <begin position="502"/>
        <end position="859"/>
    </location>
</feature>
<feature type="compositionally biased region" description="Basic and acidic residues" evidence="1">
    <location>
        <begin position="693"/>
        <end position="708"/>
    </location>
</feature>
<feature type="region of interest" description="Disordered" evidence="1">
    <location>
        <begin position="420"/>
        <end position="469"/>
    </location>
</feature>
<organism evidence="2 3">
    <name type="scientific">Blattamonas nauphoetae</name>
    <dbReference type="NCBI Taxonomy" id="2049346"/>
    <lineage>
        <taxon>Eukaryota</taxon>
        <taxon>Metamonada</taxon>
        <taxon>Preaxostyla</taxon>
        <taxon>Oxymonadida</taxon>
        <taxon>Blattamonas</taxon>
    </lineage>
</organism>
<accession>A0ABQ9Y781</accession>
<gene>
    <name evidence="2" type="ORF">BLNAU_5400</name>
</gene>
<feature type="compositionally biased region" description="Basic and acidic residues" evidence="1">
    <location>
        <begin position="579"/>
        <end position="628"/>
    </location>
</feature>
<feature type="compositionally biased region" description="Basic and acidic residues" evidence="1">
    <location>
        <begin position="372"/>
        <end position="385"/>
    </location>
</feature>
<feature type="compositionally biased region" description="Basic and acidic residues" evidence="1">
    <location>
        <begin position="724"/>
        <end position="740"/>
    </location>
</feature>
<dbReference type="Proteomes" id="UP001281761">
    <property type="component" value="Unassembled WGS sequence"/>
</dbReference>
<protein>
    <recommendedName>
        <fullName evidence="4">Trichohyalin</fullName>
    </recommendedName>
</protein>
<feature type="region of interest" description="Disordered" evidence="1">
    <location>
        <begin position="225"/>
        <end position="253"/>
    </location>
</feature>
<feature type="compositionally biased region" description="Basic and acidic residues" evidence="1">
    <location>
        <begin position="510"/>
        <end position="560"/>
    </location>
</feature>
<evidence type="ECO:0000313" key="3">
    <source>
        <dbReference type="Proteomes" id="UP001281761"/>
    </source>
</evidence>
<feature type="compositionally biased region" description="Polar residues" evidence="1">
    <location>
        <begin position="78"/>
        <end position="110"/>
    </location>
</feature>
<feature type="compositionally biased region" description="Basic and acidic residues" evidence="1">
    <location>
        <begin position="643"/>
        <end position="681"/>
    </location>
</feature>
<proteinExistence type="predicted"/>
<reference evidence="2 3" key="1">
    <citation type="journal article" date="2022" name="bioRxiv">
        <title>Genomics of Preaxostyla Flagellates Illuminates Evolutionary Transitions and the Path Towards Mitochondrial Loss.</title>
        <authorList>
            <person name="Novak L.V.F."/>
            <person name="Treitli S.C."/>
            <person name="Pyrih J."/>
            <person name="Halakuc P."/>
            <person name="Pipaliya S.V."/>
            <person name="Vacek V."/>
            <person name="Brzon O."/>
            <person name="Soukal P."/>
            <person name="Eme L."/>
            <person name="Dacks J.B."/>
            <person name="Karnkowska A."/>
            <person name="Elias M."/>
            <person name="Hampl V."/>
        </authorList>
    </citation>
    <scope>NUCLEOTIDE SEQUENCE [LARGE SCALE GENOMIC DNA]</scope>
    <source>
        <strain evidence="2">NAU3</strain>
        <tissue evidence="2">Gut</tissue>
    </source>
</reference>
<feature type="compositionally biased region" description="Basic and acidic residues" evidence="1">
    <location>
        <begin position="804"/>
        <end position="821"/>
    </location>
</feature>
<feature type="region of interest" description="Disordered" evidence="1">
    <location>
        <begin position="77"/>
        <end position="110"/>
    </location>
</feature>
<evidence type="ECO:0000256" key="1">
    <source>
        <dbReference type="SAM" id="MobiDB-lite"/>
    </source>
</evidence>
<evidence type="ECO:0000313" key="2">
    <source>
        <dbReference type="EMBL" id="KAK2959622.1"/>
    </source>
</evidence>
<feature type="compositionally biased region" description="Basic and acidic residues" evidence="1">
    <location>
        <begin position="420"/>
        <end position="466"/>
    </location>
</feature>
<dbReference type="EMBL" id="JARBJD010000028">
    <property type="protein sequence ID" value="KAK2959622.1"/>
    <property type="molecule type" value="Genomic_DNA"/>
</dbReference>
<evidence type="ECO:0008006" key="4">
    <source>
        <dbReference type="Google" id="ProtNLM"/>
    </source>
</evidence>
<sequence>MNTGSTQRGSVRVKNPQPWTSFPNAEEQQEIQDLKNMMDFLLHQTQTIANIDLPTKATHIQPESTSHRDPSINYVSYKRQNSSDQTPSRNVGSTSSNNRNDVSVHASQHDQVNIQDSSSIDQFVGQNPSTVLNYDEVRYSAEELSENDYEEYPNIDEEDGWPRRKQRVDYTPPKYLKSREQLEEEARAREMEECSFRPVTHEFRSVPNQKTENEIRQWVTQRNQQISKVEEAQKQSKYVPPNEGPTSRITHDRLSFCKEKDDSYYVVFGKTIKKDSVEKYEQERTKTWDPNKIAKEANRRRPGSTDRQFRAREIPSSTLERRFDQIREREAERRSKSKDSWRTKLNEVMDPFSFEERDKKLTVTKNLDRERALREKEKREMEIGDKPPPPPLCQEVFSSERPDKYRIVFGQTVFLKDEDEMKQQASEQNERLALNRKEREERMQRLKEERELRGETDEQEERKGVEYTDGYALTREHTFQPVVHHTIPDYEKLQEQFQRELEKRKKAKKVTKEKPFDFESKRLMERREEERREEERKRKEEEKERKEEELKRKRERIERGELDEDEAKDERVWVPPKWLGEDGKPTEPEVLTEKQEQMREVVRERQRRREMAENREAKEQKERQERIRKMSRKIQPLVSLKQRNADRKDRDAEIKKEKEEMNATARRKDEESRRAREEKVRQRPFLFQQVTIENERLRKEREMQREREREEEERERRRQKKKMEKWMEEKLNRQKKKDQDWEVGVDEYDSDEEDQPQDPIGVHPREPKSLTIEDAMWEKAGEEEEERSDEEKDNVLNRGPLRSSDPKGRRMGSGERRRWENQDDSVDESTISEGDSESSSCSCSCSCHDHSSDEYSQYE</sequence>
<feature type="compositionally biased region" description="Low complexity" evidence="1">
    <location>
        <begin position="828"/>
        <end position="841"/>
    </location>
</feature>